<name>A0ABT1JYW1_9ACTN</name>
<dbReference type="Proteomes" id="UP001320766">
    <property type="component" value="Unassembled WGS sequence"/>
</dbReference>
<organism evidence="1 2">
    <name type="scientific">Nonomuraea roseoviolacea subsp. carminata</name>
    <dbReference type="NCBI Taxonomy" id="160689"/>
    <lineage>
        <taxon>Bacteria</taxon>
        <taxon>Bacillati</taxon>
        <taxon>Actinomycetota</taxon>
        <taxon>Actinomycetes</taxon>
        <taxon>Streptosporangiales</taxon>
        <taxon>Streptosporangiaceae</taxon>
        <taxon>Nonomuraea</taxon>
    </lineage>
</organism>
<reference evidence="1 2" key="1">
    <citation type="submission" date="2022-06" db="EMBL/GenBank/DDBJ databases">
        <title>Sequencing the genomes of 1000 actinobacteria strains.</title>
        <authorList>
            <person name="Klenk H.-P."/>
        </authorList>
    </citation>
    <scope>NUCLEOTIDE SEQUENCE [LARGE SCALE GENOMIC DNA]</scope>
    <source>
        <strain evidence="1 2">DSM 44170</strain>
    </source>
</reference>
<evidence type="ECO:0000313" key="1">
    <source>
        <dbReference type="EMBL" id="MCP2346933.1"/>
    </source>
</evidence>
<gene>
    <name evidence="1" type="ORF">HD595_003055</name>
</gene>
<evidence type="ECO:0000313" key="2">
    <source>
        <dbReference type="Proteomes" id="UP001320766"/>
    </source>
</evidence>
<comment type="caution">
    <text evidence="1">The sequence shown here is derived from an EMBL/GenBank/DDBJ whole genome shotgun (WGS) entry which is preliminary data.</text>
</comment>
<accession>A0ABT1JYW1</accession>
<dbReference type="EMBL" id="JAMZEC010000001">
    <property type="protein sequence ID" value="MCP2346933.1"/>
    <property type="molecule type" value="Genomic_DNA"/>
</dbReference>
<proteinExistence type="predicted"/>
<keyword evidence="2" id="KW-1185">Reference proteome</keyword>
<dbReference type="RefSeq" id="WP_253769507.1">
    <property type="nucleotide sequence ID" value="NZ_BAAAVE010000022.1"/>
</dbReference>
<sequence>MPKTRFAVYKTNSAPKYAMAYICTCKEPAIGYSDDQYGLFIGVCPNNHRSTVMAS</sequence>
<protein>
    <submittedName>
        <fullName evidence="1">Uncharacterized protein</fullName>
    </submittedName>
</protein>